<organism evidence="3">
    <name type="scientific">Bracon brevicornis</name>
    <dbReference type="NCBI Taxonomy" id="1563983"/>
    <lineage>
        <taxon>Eukaryota</taxon>
        <taxon>Metazoa</taxon>
        <taxon>Ecdysozoa</taxon>
        <taxon>Arthropoda</taxon>
        <taxon>Hexapoda</taxon>
        <taxon>Insecta</taxon>
        <taxon>Pterygota</taxon>
        <taxon>Neoptera</taxon>
        <taxon>Endopterygota</taxon>
        <taxon>Hymenoptera</taxon>
        <taxon>Apocrita</taxon>
        <taxon>Ichneumonoidea</taxon>
        <taxon>Braconidae</taxon>
        <taxon>Braconinae</taxon>
        <taxon>Bracon</taxon>
    </lineage>
</organism>
<proteinExistence type="predicted"/>
<keyword evidence="2" id="KW-0812">Transmembrane</keyword>
<feature type="transmembrane region" description="Helical" evidence="2">
    <location>
        <begin position="53"/>
        <end position="73"/>
    </location>
</feature>
<evidence type="ECO:0000256" key="2">
    <source>
        <dbReference type="SAM" id="Phobius"/>
    </source>
</evidence>
<gene>
    <name evidence="3" type="ORF">BBRV_LOCUS35046</name>
</gene>
<keyword evidence="2" id="KW-0472">Membrane</keyword>
<dbReference type="AlphaFoldDB" id="A0A6V7IVX9"/>
<reference evidence="3" key="1">
    <citation type="submission" date="2020-07" db="EMBL/GenBank/DDBJ databases">
        <authorList>
            <person name="Ferguson B K."/>
        </authorList>
    </citation>
    <scope>NUCLEOTIDE SEQUENCE</scope>
    <source>
        <strain evidence="3">L06</strain>
    </source>
</reference>
<sequence length="77" mass="7312">MVGSVDGGTEAGSECGVGSGDGAGEPGEPTDGTGGQSPPVGGPREYDGGPPGGVLGASVVLLIVDLIANNSLINKKY</sequence>
<name>A0A6V7IVX9_9HYME</name>
<feature type="region of interest" description="Disordered" evidence="1">
    <location>
        <begin position="1"/>
        <end position="52"/>
    </location>
</feature>
<evidence type="ECO:0000256" key="1">
    <source>
        <dbReference type="SAM" id="MobiDB-lite"/>
    </source>
</evidence>
<evidence type="ECO:0000313" key="3">
    <source>
        <dbReference type="EMBL" id="CAD1543470.1"/>
    </source>
</evidence>
<accession>A0A6V7IVX9</accession>
<dbReference type="EMBL" id="CADCXW020000012">
    <property type="protein sequence ID" value="CAD1543470.1"/>
    <property type="molecule type" value="Genomic_DNA"/>
</dbReference>
<protein>
    <submittedName>
        <fullName evidence="3">Uncharacterized protein</fullName>
    </submittedName>
</protein>
<keyword evidence="2" id="KW-1133">Transmembrane helix</keyword>
<feature type="compositionally biased region" description="Gly residues" evidence="1">
    <location>
        <begin position="1"/>
        <end position="25"/>
    </location>
</feature>